<dbReference type="AlphaFoldDB" id="A0A5P6P9M6"/>
<dbReference type="KEGG" id="bbet:F8237_21555"/>
<proteinExistence type="predicted"/>
<feature type="chain" id="PRO_5024940872" evidence="1">
    <location>
        <begin position="23"/>
        <end position="74"/>
    </location>
</feature>
<dbReference type="OrthoDB" id="8239475at2"/>
<reference evidence="3" key="1">
    <citation type="submission" date="2019-10" db="EMBL/GenBank/DDBJ databases">
        <title>Complete Genome Sequence of Bradyrhizobium betae type strain PL7HG1T.</title>
        <authorList>
            <person name="Bromfield E.S.P."/>
            <person name="Cloutier S."/>
        </authorList>
    </citation>
    <scope>NUCLEOTIDE SEQUENCE [LARGE SCALE GENOMIC DNA]</scope>
    <source>
        <strain evidence="3">PL7HG1</strain>
    </source>
</reference>
<name>A0A5P6P9M6_9BRAD</name>
<gene>
    <name evidence="2" type="ORF">F8237_21555</name>
</gene>
<keyword evidence="1" id="KW-0732">Signal</keyword>
<accession>A0A5P6P9M6</accession>
<evidence type="ECO:0000256" key="1">
    <source>
        <dbReference type="SAM" id="SignalP"/>
    </source>
</evidence>
<dbReference type="Proteomes" id="UP000325641">
    <property type="component" value="Chromosome"/>
</dbReference>
<organism evidence="2 3">
    <name type="scientific">Bradyrhizobium betae</name>
    <dbReference type="NCBI Taxonomy" id="244734"/>
    <lineage>
        <taxon>Bacteria</taxon>
        <taxon>Pseudomonadati</taxon>
        <taxon>Pseudomonadota</taxon>
        <taxon>Alphaproteobacteria</taxon>
        <taxon>Hyphomicrobiales</taxon>
        <taxon>Nitrobacteraceae</taxon>
        <taxon>Bradyrhizobium</taxon>
    </lineage>
</organism>
<evidence type="ECO:0000313" key="3">
    <source>
        <dbReference type="Proteomes" id="UP000325641"/>
    </source>
</evidence>
<dbReference type="EMBL" id="CP044543">
    <property type="protein sequence ID" value="QFI74768.1"/>
    <property type="molecule type" value="Genomic_DNA"/>
</dbReference>
<evidence type="ECO:0000313" key="2">
    <source>
        <dbReference type="EMBL" id="QFI74768.1"/>
    </source>
</evidence>
<feature type="signal peptide" evidence="1">
    <location>
        <begin position="1"/>
        <end position="22"/>
    </location>
</feature>
<sequence length="74" mass="7849">MRTLLVIAFSFGVCLSASPASAETCSEAIAHCKQDGSRHPDADAKCTAAGNACMKTGSFIGPYTHKLWRGFVKQ</sequence>
<dbReference type="RefSeq" id="WP_151647723.1">
    <property type="nucleotide sequence ID" value="NZ_CP044543.1"/>
</dbReference>
<protein>
    <submittedName>
        <fullName evidence="2">Uncharacterized protein</fullName>
    </submittedName>
</protein>